<gene>
    <name evidence="3" type="ORF">AWB67_04919</name>
</gene>
<comment type="caution">
    <text evidence="3">The sequence shown here is derived from an EMBL/GenBank/DDBJ whole genome shotgun (WGS) entry which is preliminary data.</text>
</comment>
<protein>
    <recommendedName>
        <fullName evidence="5">Lipoprotein</fullName>
    </recommendedName>
</protein>
<proteinExistence type="predicted"/>
<reference evidence="3" key="1">
    <citation type="submission" date="2016-01" db="EMBL/GenBank/DDBJ databases">
        <authorList>
            <person name="Peeters C."/>
        </authorList>
    </citation>
    <scope>NUCLEOTIDE SEQUENCE [LARGE SCALE GENOMIC DNA]</scope>
    <source>
        <strain evidence="3">LMG 22937</strain>
    </source>
</reference>
<dbReference type="InterPro" id="IPR041290">
    <property type="entry name" value="Tli4_C"/>
</dbReference>
<keyword evidence="4" id="KW-1185">Reference proteome</keyword>
<evidence type="ECO:0000313" key="4">
    <source>
        <dbReference type="Proteomes" id="UP000054925"/>
    </source>
</evidence>
<dbReference type="InterPro" id="IPR040761">
    <property type="entry name" value="Tli4_N"/>
</dbReference>
<name>A0A158K5J7_9BURK</name>
<dbReference type="Pfam" id="PF18426">
    <property type="entry name" value="Tli4_C"/>
    <property type="match status" value="1"/>
</dbReference>
<feature type="domain" description="Tle cognate immunity protein 4 C-terminal" evidence="1">
    <location>
        <begin position="197"/>
        <end position="349"/>
    </location>
</feature>
<dbReference type="OrthoDB" id="8722129at2"/>
<evidence type="ECO:0000259" key="1">
    <source>
        <dbReference type="Pfam" id="PF18426"/>
    </source>
</evidence>
<dbReference type="Proteomes" id="UP000054925">
    <property type="component" value="Unassembled WGS sequence"/>
</dbReference>
<accession>A0A158K5J7</accession>
<organism evidence="3 4">
    <name type="scientific">Caballeronia terrestris</name>
    <dbReference type="NCBI Taxonomy" id="1226301"/>
    <lineage>
        <taxon>Bacteria</taxon>
        <taxon>Pseudomonadati</taxon>
        <taxon>Pseudomonadota</taxon>
        <taxon>Betaproteobacteria</taxon>
        <taxon>Burkholderiales</taxon>
        <taxon>Burkholderiaceae</taxon>
        <taxon>Caballeronia</taxon>
    </lineage>
</organism>
<evidence type="ECO:0000259" key="2">
    <source>
        <dbReference type="Pfam" id="PF18443"/>
    </source>
</evidence>
<evidence type="ECO:0008006" key="5">
    <source>
        <dbReference type="Google" id="ProtNLM"/>
    </source>
</evidence>
<feature type="domain" description="Tle cognate immunity protein 4 N-terminal" evidence="2">
    <location>
        <begin position="38"/>
        <end position="188"/>
    </location>
</feature>
<dbReference type="Pfam" id="PF18443">
    <property type="entry name" value="Tli4_N"/>
    <property type="match status" value="1"/>
</dbReference>
<sequence length="361" mass="39805">MTARGWMSIGAFLILTLAGCGPTAKEKKVIEGLTANMKTVCVGRFVMDVPRDMKVLGRVELSFGLDESFNTVDVEIESLDSTIEAMRAKASTEAERIKSDQNWSTKKSMLLDYQVIDDRTIYLRQYDDIGSPSASKHALLVLVGSTQLRLTAESYEGVPDAGRYEPGGVTELPEQVAARMLKVAKQIRSYDDAEKAGPGFCLGPVVIDSNQDEEHADIDYMMDRHPDLLLNVYNKALLPDQPDELLAKRVRIADGRSDMHMLRNRDTTLGGMEAHEAVVRMTDEHDNMLLRFVAESMRARPALSRPYLSINLGTGGRLGTGDYVSSSLTPNEGIGLWDAIVKSIRLRPNAVRADQPTASAK</sequence>
<evidence type="ECO:0000313" key="3">
    <source>
        <dbReference type="EMBL" id="SAL76397.1"/>
    </source>
</evidence>
<dbReference type="AlphaFoldDB" id="A0A158K5J7"/>
<dbReference type="PROSITE" id="PS51257">
    <property type="entry name" value="PROKAR_LIPOPROTEIN"/>
    <property type="match status" value="1"/>
</dbReference>
<dbReference type="EMBL" id="FCOL02000037">
    <property type="protein sequence ID" value="SAL76397.1"/>
    <property type="molecule type" value="Genomic_DNA"/>
</dbReference>